<dbReference type="SUPFAM" id="SSF53254">
    <property type="entry name" value="Phosphoglycerate mutase-like"/>
    <property type="match status" value="1"/>
</dbReference>
<dbReference type="SMART" id="SM00855">
    <property type="entry name" value="PGAM"/>
    <property type="match status" value="1"/>
</dbReference>
<dbReference type="AlphaFoldDB" id="A0A7C3UZV8"/>
<sequence>MTHLILARHGNTPWNKDKIFRGSKDIPLDDQGREEAAALAEWLKHETIHAAYTSPLSRSRDTALAIARHHNLEVVDLPGLADLCYGDWEGVPLKEVKVRYAELYRQWEQAPHTVRFPNGESLEDVRTRALAGVEDVVRRHPDQTILLVGHRAVNKVIIAAFLGLDNSHFWRIAQDTTCINRFQLAEDPPRGGKNWNIVSINDVCHLRGLTRGAFVDF</sequence>
<accession>A0A7C3UZV8</accession>
<gene>
    <name evidence="2" type="ORF">ENW96_07930</name>
</gene>
<dbReference type="InterPro" id="IPR050275">
    <property type="entry name" value="PGM_Phosphatase"/>
</dbReference>
<evidence type="ECO:0000256" key="1">
    <source>
        <dbReference type="PIRSR" id="PIRSR613078-2"/>
    </source>
</evidence>
<feature type="binding site" evidence="1">
    <location>
        <position position="58"/>
    </location>
    <ligand>
        <name>substrate</name>
    </ligand>
</feature>
<reference evidence="2" key="1">
    <citation type="journal article" date="2020" name="mSystems">
        <title>Genome- and Community-Level Interaction Insights into Carbon Utilization and Element Cycling Functions of Hydrothermarchaeota in Hydrothermal Sediment.</title>
        <authorList>
            <person name="Zhou Z."/>
            <person name="Liu Y."/>
            <person name="Xu W."/>
            <person name="Pan J."/>
            <person name="Luo Z.H."/>
            <person name="Li M."/>
        </authorList>
    </citation>
    <scope>NUCLEOTIDE SEQUENCE [LARGE SCALE GENOMIC DNA]</scope>
    <source>
        <strain evidence="2">SpSt-897</strain>
    </source>
</reference>
<dbReference type="InterPro" id="IPR029033">
    <property type="entry name" value="His_PPase_superfam"/>
</dbReference>
<comment type="caution">
    <text evidence="2">The sequence shown here is derived from an EMBL/GenBank/DDBJ whole genome shotgun (WGS) entry which is preliminary data.</text>
</comment>
<dbReference type="Pfam" id="PF00300">
    <property type="entry name" value="His_Phos_1"/>
    <property type="match status" value="1"/>
</dbReference>
<evidence type="ECO:0000313" key="2">
    <source>
        <dbReference type="EMBL" id="HGF34301.1"/>
    </source>
</evidence>
<dbReference type="PANTHER" id="PTHR48100">
    <property type="entry name" value="BROAD-SPECIFICITY PHOSPHATASE YOR283W-RELATED"/>
    <property type="match status" value="1"/>
</dbReference>
<name>A0A7C3UZV8_9BACT</name>
<protein>
    <submittedName>
        <fullName evidence="2">Histidine phosphatase family protein</fullName>
    </submittedName>
</protein>
<dbReference type="EMBL" id="DTMF01000195">
    <property type="protein sequence ID" value="HGF34301.1"/>
    <property type="molecule type" value="Genomic_DNA"/>
</dbReference>
<proteinExistence type="predicted"/>
<organism evidence="2">
    <name type="scientific">Desulfobacca acetoxidans</name>
    <dbReference type="NCBI Taxonomy" id="60893"/>
    <lineage>
        <taxon>Bacteria</taxon>
        <taxon>Pseudomonadati</taxon>
        <taxon>Thermodesulfobacteriota</taxon>
        <taxon>Desulfobaccia</taxon>
        <taxon>Desulfobaccales</taxon>
        <taxon>Desulfobaccaceae</taxon>
        <taxon>Desulfobacca</taxon>
    </lineage>
</organism>
<dbReference type="Gene3D" id="3.40.50.1240">
    <property type="entry name" value="Phosphoglycerate mutase-like"/>
    <property type="match status" value="1"/>
</dbReference>
<dbReference type="GO" id="GO:0016791">
    <property type="term" value="F:phosphatase activity"/>
    <property type="evidence" value="ECO:0007669"/>
    <property type="project" value="TreeGrafter"/>
</dbReference>
<dbReference type="CDD" id="cd07067">
    <property type="entry name" value="HP_PGM_like"/>
    <property type="match status" value="1"/>
</dbReference>
<feature type="binding site" evidence="1">
    <location>
        <begin position="8"/>
        <end position="15"/>
    </location>
    <ligand>
        <name>substrate</name>
    </ligand>
</feature>
<dbReference type="InterPro" id="IPR013078">
    <property type="entry name" value="His_Pase_superF_clade-1"/>
</dbReference>